<dbReference type="RefSeq" id="WP_272745517.1">
    <property type="nucleotide sequence ID" value="NZ_JAQQKV010000003.1"/>
</dbReference>
<keyword evidence="7" id="KW-1185">Reference proteome</keyword>
<evidence type="ECO:0000259" key="5">
    <source>
        <dbReference type="PROSITE" id="PS50977"/>
    </source>
</evidence>
<accession>A0ABT5HLS9</accession>
<dbReference type="EMBL" id="JAQQKV010000003">
    <property type="protein sequence ID" value="MDC7677190.1"/>
    <property type="molecule type" value="Genomic_DNA"/>
</dbReference>
<evidence type="ECO:0000256" key="4">
    <source>
        <dbReference type="PROSITE-ProRule" id="PRU00335"/>
    </source>
</evidence>
<dbReference type="Proteomes" id="UP001218579">
    <property type="component" value="Unassembled WGS sequence"/>
</dbReference>
<dbReference type="InterPro" id="IPR009057">
    <property type="entry name" value="Homeodomain-like_sf"/>
</dbReference>
<protein>
    <submittedName>
        <fullName evidence="6">TetR family transcriptional regulator</fullName>
    </submittedName>
</protein>
<keyword evidence="1" id="KW-0805">Transcription regulation</keyword>
<reference evidence="6 7" key="1">
    <citation type="submission" date="2023-01" db="EMBL/GenBank/DDBJ databases">
        <title>Novel species of the genus Asticcacaulis isolated from rivers.</title>
        <authorList>
            <person name="Lu H."/>
        </authorList>
    </citation>
    <scope>NUCLEOTIDE SEQUENCE [LARGE SCALE GENOMIC DNA]</scope>
    <source>
        <strain evidence="6 7">LKC15W</strain>
    </source>
</reference>
<keyword evidence="2 4" id="KW-0238">DNA-binding</keyword>
<proteinExistence type="predicted"/>
<dbReference type="PANTHER" id="PTHR30055">
    <property type="entry name" value="HTH-TYPE TRANSCRIPTIONAL REGULATOR RUTR"/>
    <property type="match status" value="1"/>
</dbReference>
<dbReference type="InterPro" id="IPR001647">
    <property type="entry name" value="HTH_TetR"/>
</dbReference>
<dbReference type="InterPro" id="IPR050109">
    <property type="entry name" value="HTH-type_TetR-like_transc_reg"/>
</dbReference>
<evidence type="ECO:0000256" key="1">
    <source>
        <dbReference type="ARBA" id="ARBA00023015"/>
    </source>
</evidence>
<feature type="DNA-binding region" description="H-T-H motif" evidence="4">
    <location>
        <begin position="250"/>
        <end position="269"/>
    </location>
</feature>
<gene>
    <name evidence="6" type="ORF">PQU98_13685</name>
</gene>
<keyword evidence="3" id="KW-0804">Transcription</keyword>
<sequence>MKTIKSLKASPVTDTPPADRLLEAVQAAWPPLGRANMTARQISQTAEVQTSQINYYFGNFEQLLASAQAQSMIAAQIWCDRQLSQTDGLPAIAPEGFGAMMAALIDDWTVTQRPHAFAWRECQMMAARDDTFAPLARQWRDIWKAFWDDMCARMGFGAYADITRQFFDGESFLHRITWRRALDRACLTETCQGWARLLTTSRAGDGALRHFARLESEKLTTPIIAHGSIAEQIAEAAAMIVGRFGAAAVTHRAVARESGVNLGAVTYHFPTSDTLMHAAWINIYLRLTRNVVRDENEPYTHQQFKDNLIHFVQKPALVEDLLGMEELMSASARADDLNGVGAMIRYSRGRSTYHGLSRMISPLGPLGAQDAALISNWTQGLRRDLMVLPADEALSGAHHTIDQIVALLRVE</sequence>
<name>A0ABT5HLS9_9CAUL</name>
<evidence type="ECO:0000256" key="2">
    <source>
        <dbReference type="ARBA" id="ARBA00023125"/>
    </source>
</evidence>
<evidence type="ECO:0000313" key="6">
    <source>
        <dbReference type="EMBL" id="MDC7677190.1"/>
    </source>
</evidence>
<dbReference type="PROSITE" id="PS50977">
    <property type="entry name" value="HTH_TETR_2"/>
    <property type="match status" value="1"/>
</dbReference>
<dbReference type="PANTHER" id="PTHR30055:SF234">
    <property type="entry name" value="HTH-TYPE TRANSCRIPTIONAL REGULATOR BETI"/>
    <property type="match status" value="1"/>
</dbReference>
<dbReference type="Pfam" id="PF00440">
    <property type="entry name" value="TetR_N"/>
    <property type="match status" value="1"/>
</dbReference>
<dbReference type="SUPFAM" id="SSF46689">
    <property type="entry name" value="Homeodomain-like"/>
    <property type="match status" value="2"/>
</dbReference>
<evidence type="ECO:0000313" key="7">
    <source>
        <dbReference type="Proteomes" id="UP001218579"/>
    </source>
</evidence>
<feature type="domain" description="HTH tetR-type" evidence="5">
    <location>
        <begin position="227"/>
        <end position="287"/>
    </location>
</feature>
<dbReference type="Gene3D" id="1.10.357.10">
    <property type="entry name" value="Tetracycline Repressor, domain 2"/>
    <property type="match status" value="2"/>
</dbReference>
<evidence type="ECO:0000256" key="3">
    <source>
        <dbReference type="ARBA" id="ARBA00023163"/>
    </source>
</evidence>
<organism evidence="6 7">
    <name type="scientific">Asticcacaulis machinosus</name>
    <dbReference type="NCBI Taxonomy" id="2984211"/>
    <lineage>
        <taxon>Bacteria</taxon>
        <taxon>Pseudomonadati</taxon>
        <taxon>Pseudomonadota</taxon>
        <taxon>Alphaproteobacteria</taxon>
        <taxon>Caulobacterales</taxon>
        <taxon>Caulobacteraceae</taxon>
        <taxon>Asticcacaulis</taxon>
    </lineage>
</organism>
<comment type="caution">
    <text evidence="6">The sequence shown here is derived from an EMBL/GenBank/DDBJ whole genome shotgun (WGS) entry which is preliminary data.</text>
</comment>